<keyword evidence="2" id="KW-1185">Reference proteome</keyword>
<accession>A0A8S1WL62</accession>
<sequence>MIVPHYHVVYGQRELINVKRTIAHYYNNLIVQKHLFISNGIRIQTLLYVQYLHHEQTQKLTAINNASNRILDALDLIKYQINAYIQGKQLLIVLICHQIYVHIILVNRDLVIGLMINVKYLINISMLSKKINVNSLIFSNKILLKEQCVNGMKLKINAQIQQVVVNLQVKILENTIFQF</sequence>
<evidence type="ECO:0000313" key="1">
    <source>
        <dbReference type="EMBL" id="CAD8189415.1"/>
    </source>
</evidence>
<gene>
    <name evidence="1" type="ORF">PPENT_87.1.T0940013</name>
</gene>
<dbReference type="Proteomes" id="UP000689195">
    <property type="component" value="Unassembled WGS sequence"/>
</dbReference>
<protein>
    <submittedName>
        <fullName evidence="1">Uncharacterized protein</fullName>
    </submittedName>
</protein>
<proteinExistence type="predicted"/>
<evidence type="ECO:0000313" key="2">
    <source>
        <dbReference type="Proteomes" id="UP000689195"/>
    </source>
</evidence>
<name>A0A8S1WL62_9CILI</name>
<dbReference type="EMBL" id="CAJJDO010000094">
    <property type="protein sequence ID" value="CAD8189415.1"/>
    <property type="molecule type" value="Genomic_DNA"/>
</dbReference>
<dbReference type="AlphaFoldDB" id="A0A8S1WL62"/>
<reference evidence="1" key="1">
    <citation type="submission" date="2021-01" db="EMBL/GenBank/DDBJ databases">
        <authorList>
            <consortium name="Genoscope - CEA"/>
            <person name="William W."/>
        </authorList>
    </citation>
    <scope>NUCLEOTIDE SEQUENCE</scope>
</reference>
<comment type="caution">
    <text evidence="1">The sequence shown here is derived from an EMBL/GenBank/DDBJ whole genome shotgun (WGS) entry which is preliminary data.</text>
</comment>
<organism evidence="1 2">
    <name type="scientific">Paramecium pentaurelia</name>
    <dbReference type="NCBI Taxonomy" id="43138"/>
    <lineage>
        <taxon>Eukaryota</taxon>
        <taxon>Sar</taxon>
        <taxon>Alveolata</taxon>
        <taxon>Ciliophora</taxon>
        <taxon>Intramacronucleata</taxon>
        <taxon>Oligohymenophorea</taxon>
        <taxon>Peniculida</taxon>
        <taxon>Parameciidae</taxon>
        <taxon>Paramecium</taxon>
    </lineage>
</organism>